<dbReference type="EMBL" id="BOML01000025">
    <property type="protein sequence ID" value="GIE01685.1"/>
    <property type="molecule type" value="Genomic_DNA"/>
</dbReference>
<sequence>MVRQFDLGRPVGEPVAVPGGLSNELWRVTTSEGVFAVKRMVVNADHPDFVANVEAAFQIEQRAWQAGVPMPEPVVVPGDDHAPGEAGHRASEAVARSAAVPEAGIAVPESAAAPEFEHGAVGPGAGRALAAIGGSLFRVHRWVDGVSGSGAPVVAAARLLADIHAAGNPRWEPAPDAGWNADRWGADLVELARRVRTGGERMLVVDSHGDLDRKNTLLRADGTLMALDWDAAGPIGAVHEAVSLALDWSDGDPGAFAEAVRAYTLGVPAQPWVFAGWVAAQGEWLDYNATHRAATPLGQAEVAGTLARLRTTAANLESLLAALPGG</sequence>
<evidence type="ECO:0000259" key="1">
    <source>
        <dbReference type="Pfam" id="PF01636"/>
    </source>
</evidence>
<dbReference type="InterPro" id="IPR011009">
    <property type="entry name" value="Kinase-like_dom_sf"/>
</dbReference>
<keyword evidence="3" id="KW-1185">Reference proteome</keyword>
<reference evidence="2 3" key="1">
    <citation type="submission" date="2021-01" db="EMBL/GenBank/DDBJ databases">
        <title>Whole genome shotgun sequence of Actinoplanes durhamensis NBRC 14914.</title>
        <authorList>
            <person name="Komaki H."/>
            <person name="Tamura T."/>
        </authorList>
    </citation>
    <scope>NUCLEOTIDE SEQUENCE [LARGE SCALE GENOMIC DNA]</scope>
    <source>
        <strain evidence="2 3">NBRC 14914</strain>
    </source>
</reference>
<comment type="caution">
    <text evidence="2">The sequence shown here is derived from an EMBL/GenBank/DDBJ whole genome shotgun (WGS) entry which is preliminary data.</text>
</comment>
<gene>
    <name evidence="2" type="ORF">Adu01nite_30350</name>
</gene>
<dbReference type="Pfam" id="PF01636">
    <property type="entry name" value="APH"/>
    <property type="match status" value="1"/>
</dbReference>
<protein>
    <recommendedName>
        <fullName evidence="1">Aminoglycoside phosphotransferase domain-containing protein</fullName>
    </recommendedName>
</protein>
<proteinExistence type="predicted"/>
<dbReference type="SUPFAM" id="SSF56112">
    <property type="entry name" value="Protein kinase-like (PK-like)"/>
    <property type="match status" value="2"/>
</dbReference>
<name>A0ABQ3YVQ8_9ACTN</name>
<feature type="domain" description="Aminoglycoside phosphotransferase" evidence="1">
    <location>
        <begin position="16"/>
        <end position="265"/>
    </location>
</feature>
<dbReference type="Proteomes" id="UP000637628">
    <property type="component" value="Unassembled WGS sequence"/>
</dbReference>
<dbReference type="InterPro" id="IPR002575">
    <property type="entry name" value="Aminoglycoside_PTrfase"/>
</dbReference>
<evidence type="ECO:0000313" key="3">
    <source>
        <dbReference type="Proteomes" id="UP000637628"/>
    </source>
</evidence>
<accession>A0ABQ3YVQ8</accession>
<evidence type="ECO:0000313" key="2">
    <source>
        <dbReference type="EMBL" id="GIE01685.1"/>
    </source>
</evidence>
<organism evidence="2 3">
    <name type="scientific">Paractinoplanes durhamensis</name>
    <dbReference type="NCBI Taxonomy" id="113563"/>
    <lineage>
        <taxon>Bacteria</taxon>
        <taxon>Bacillati</taxon>
        <taxon>Actinomycetota</taxon>
        <taxon>Actinomycetes</taxon>
        <taxon>Micromonosporales</taxon>
        <taxon>Micromonosporaceae</taxon>
        <taxon>Paractinoplanes</taxon>
    </lineage>
</organism>